<dbReference type="OrthoDB" id="43330at2759"/>
<accession>A0A9N8HFP3</accession>
<sequence>MYALSTRMSRWWYRYAWLLFAISTVAAEADTAALRRRQLQDTAEEDNSDSAQEIDLEPEHHSKACQSVHPLSKNAFDLNSYVEKSWFVQKQQVNPYQGEDALFCVVATYKTRADGYVQVLNSANRGSVDGEEIRPNQDDFFTQLCAEQLSGGKLRVGPCLLNLVADLIHGPYWVLAVGENYSWAIVSAGAPDQYRKTVSGGKNLCTTSSSTCFLDINGSGLWLFTREQEASDETISIMMATLRELGVYAGDLKDVAQTGCTYPDYIKT</sequence>
<feature type="chain" id="PRO_5040494896" description="Lipocalin/cytosolic fatty-acid binding domain-containing protein" evidence="1">
    <location>
        <begin position="28"/>
        <end position="268"/>
    </location>
</feature>
<dbReference type="EMBL" id="CAICTM010000583">
    <property type="protein sequence ID" value="CAB9513308.1"/>
    <property type="molecule type" value="Genomic_DNA"/>
</dbReference>
<evidence type="ECO:0000313" key="3">
    <source>
        <dbReference type="EMBL" id="CAB9513308.1"/>
    </source>
</evidence>
<feature type="domain" description="Lipocalin/cytosolic fatty-acid binding" evidence="2">
    <location>
        <begin position="101"/>
        <end position="189"/>
    </location>
</feature>
<dbReference type="Gene3D" id="2.40.128.20">
    <property type="match status" value="1"/>
</dbReference>
<evidence type="ECO:0000256" key="1">
    <source>
        <dbReference type="SAM" id="SignalP"/>
    </source>
</evidence>
<dbReference type="Proteomes" id="UP001153069">
    <property type="component" value="Unassembled WGS sequence"/>
</dbReference>
<feature type="signal peptide" evidence="1">
    <location>
        <begin position="1"/>
        <end position="27"/>
    </location>
</feature>
<dbReference type="AlphaFoldDB" id="A0A9N8HFP3"/>
<keyword evidence="4" id="KW-1185">Reference proteome</keyword>
<protein>
    <recommendedName>
        <fullName evidence="2">Lipocalin/cytosolic fatty-acid binding domain-containing protein</fullName>
    </recommendedName>
</protein>
<reference evidence="3" key="1">
    <citation type="submission" date="2020-06" db="EMBL/GenBank/DDBJ databases">
        <authorList>
            <consortium name="Plant Systems Biology data submission"/>
        </authorList>
    </citation>
    <scope>NUCLEOTIDE SEQUENCE</scope>
    <source>
        <strain evidence="3">D6</strain>
    </source>
</reference>
<dbReference type="InterPro" id="IPR000566">
    <property type="entry name" value="Lipocln_cytosolic_FA-bd_dom"/>
</dbReference>
<dbReference type="Pfam" id="PF08212">
    <property type="entry name" value="Lipocalin_2"/>
    <property type="match status" value="1"/>
</dbReference>
<keyword evidence="1" id="KW-0732">Signal</keyword>
<comment type="caution">
    <text evidence="3">The sequence shown here is derived from an EMBL/GenBank/DDBJ whole genome shotgun (WGS) entry which is preliminary data.</text>
</comment>
<dbReference type="InterPro" id="IPR012674">
    <property type="entry name" value="Calycin"/>
</dbReference>
<dbReference type="SUPFAM" id="SSF50814">
    <property type="entry name" value="Lipocalins"/>
    <property type="match status" value="1"/>
</dbReference>
<name>A0A9N8HFP3_9STRA</name>
<evidence type="ECO:0000313" key="4">
    <source>
        <dbReference type="Proteomes" id="UP001153069"/>
    </source>
</evidence>
<proteinExistence type="predicted"/>
<organism evidence="3 4">
    <name type="scientific">Seminavis robusta</name>
    <dbReference type="NCBI Taxonomy" id="568900"/>
    <lineage>
        <taxon>Eukaryota</taxon>
        <taxon>Sar</taxon>
        <taxon>Stramenopiles</taxon>
        <taxon>Ochrophyta</taxon>
        <taxon>Bacillariophyta</taxon>
        <taxon>Bacillariophyceae</taxon>
        <taxon>Bacillariophycidae</taxon>
        <taxon>Naviculales</taxon>
        <taxon>Naviculaceae</taxon>
        <taxon>Seminavis</taxon>
    </lineage>
</organism>
<gene>
    <name evidence="3" type="ORF">SEMRO_584_G170780.1</name>
</gene>
<evidence type="ECO:0000259" key="2">
    <source>
        <dbReference type="Pfam" id="PF08212"/>
    </source>
</evidence>